<protein>
    <recommendedName>
        <fullName evidence="8">Phosphatidic acid phosphatase type 2/haloperoxidase domain-containing protein</fullName>
    </recommendedName>
</protein>
<evidence type="ECO:0000256" key="6">
    <source>
        <dbReference type="ARBA" id="ARBA00023136"/>
    </source>
</evidence>
<dbReference type="Gene3D" id="1.20.144.10">
    <property type="entry name" value="Phosphatidic acid phosphatase type 2/haloperoxidase"/>
    <property type="match status" value="1"/>
</dbReference>
<evidence type="ECO:0000313" key="10">
    <source>
        <dbReference type="Proteomes" id="UP000268285"/>
    </source>
</evidence>
<dbReference type="CDD" id="cd03392">
    <property type="entry name" value="PAP2_like_2"/>
    <property type="match status" value="1"/>
</dbReference>
<keyword evidence="10" id="KW-1185">Reference proteome</keyword>
<dbReference type="InterPro" id="IPR036938">
    <property type="entry name" value="PAP2/HPO_sf"/>
</dbReference>
<feature type="domain" description="Phosphatidic acid phosphatase type 2/haloperoxidase" evidence="8">
    <location>
        <begin position="183"/>
        <end position="299"/>
    </location>
</feature>
<dbReference type="GO" id="GO:0005886">
    <property type="term" value="C:plasma membrane"/>
    <property type="evidence" value="ECO:0007669"/>
    <property type="project" value="UniProtKB-SubCell"/>
</dbReference>
<keyword evidence="2" id="KW-1003">Cell membrane</keyword>
<evidence type="ECO:0000256" key="4">
    <source>
        <dbReference type="ARBA" id="ARBA00022801"/>
    </source>
</evidence>
<feature type="transmembrane region" description="Helical" evidence="7">
    <location>
        <begin position="97"/>
        <end position="120"/>
    </location>
</feature>
<proteinExistence type="predicted"/>
<evidence type="ECO:0000256" key="5">
    <source>
        <dbReference type="ARBA" id="ARBA00022989"/>
    </source>
</evidence>
<gene>
    <name evidence="9" type="ORF">LAUMK142_02592</name>
</gene>
<evidence type="ECO:0000259" key="8">
    <source>
        <dbReference type="SMART" id="SM00014"/>
    </source>
</evidence>
<keyword evidence="6 7" id="KW-0472">Membrane</keyword>
<feature type="transmembrane region" description="Helical" evidence="7">
    <location>
        <begin position="154"/>
        <end position="176"/>
    </location>
</feature>
<evidence type="ECO:0000313" key="9">
    <source>
        <dbReference type="EMBL" id="VBA50428.1"/>
    </source>
</evidence>
<dbReference type="EMBL" id="UPHU01000001">
    <property type="protein sequence ID" value="VBA50428.1"/>
    <property type="molecule type" value="Genomic_DNA"/>
</dbReference>
<evidence type="ECO:0000256" key="1">
    <source>
        <dbReference type="ARBA" id="ARBA00004651"/>
    </source>
</evidence>
<comment type="subcellular location">
    <subcellularLocation>
        <location evidence="1">Cell membrane</location>
        <topology evidence="1">Multi-pass membrane protein</topology>
    </subcellularLocation>
</comment>
<dbReference type="GO" id="GO:0016787">
    <property type="term" value="F:hydrolase activity"/>
    <property type="evidence" value="ECO:0007669"/>
    <property type="project" value="UniProtKB-KW"/>
</dbReference>
<feature type="transmembrane region" description="Helical" evidence="7">
    <location>
        <begin position="28"/>
        <end position="51"/>
    </location>
</feature>
<organism evidence="9 10">
    <name type="scientific">Mycobacterium pseudokansasii</name>
    <dbReference type="NCBI Taxonomy" id="2341080"/>
    <lineage>
        <taxon>Bacteria</taxon>
        <taxon>Bacillati</taxon>
        <taxon>Actinomycetota</taxon>
        <taxon>Actinomycetes</taxon>
        <taxon>Mycobacteriales</taxon>
        <taxon>Mycobacteriaceae</taxon>
        <taxon>Mycobacterium</taxon>
    </lineage>
</organism>
<dbReference type="Pfam" id="PF01569">
    <property type="entry name" value="PAP2"/>
    <property type="match status" value="1"/>
</dbReference>
<dbReference type="SUPFAM" id="SSF48317">
    <property type="entry name" value="Acid phosphatase/Vanadium-dependent haloperoxidase"/>
    <property type="match status" value="1"/>
</dbReference>
<dbReference type="InterPro" id="IPR000326">
    <property type="entry name" value="PAP2/HPO"/>
</dbReference>
<feature type="transmembrane region" description="Helical" evidence="7">
    <location>
        <begin position="284"/>
        <end position="305"/>
    </location>
</feature>
<dbReference type="PANTHER" id="PTHR14969:SF62">
    <property type="entry name" value="DECAPRENYLPHOSPHORYL-5-PHOSPHORIBOSE PHOSPHATASE RV3807C-RELATED"/>
    <property type="match status" value="1"/>
</dbReference>
<evidence type="ECO:0000256" key="7">
    <source>
        <dbReference type="SAM" id="Phobius"/>
    </source>
</evidence>
<keyword evidence="3 7" id="KW-0812">Transmembrane</keyword>
<name>A0A498QU36_9MYCO</name>
<reference evidence="9 10" key="1">
    <citation type="submission" date="2018-09" db="EMBL/GenBank/DDBJ databases">
        <authorList>
            <person name="Tagini F."/>
        </authorList>
    </citation>
    <scope>NUCLEOTIDE SEQUENCE [LARGE SCALE GENOMIC DNA]</scope>
    <source>
        <strain evidence="9 10">MK142</strain>
    </source>
</reference>
<dbReference type="AlphaFoldDB" id="A0A498QU36"/>
<keyword evidence="4" id="KW-0378">Hydrolase</keyword>
<keyword evidence="5 7" id="KW-1133">Transmembrane helix</keyword>
<accession>A0A498QU36</accession>
<sequence>MVDARTAAAFPCTLGENMSQPSGPGTPGFGLVSAATVACLAALVAVAAWIARNETPICRLWARACNVAVIGRAVAWLRERAGAGGGALTRRLAVSEVAGVALLVGAAVVTALAVCFTEVLDDVLECDGIAGIDQPAAEWLAAHRDLWLTTTLRVVTAAGGPVGMAALTALTCAAVVCRCRSWLPVVLVLIGGGGIALVVLVAKALVVRDRPALPFATIAEGGYSFPSGHAAGTAAVTLLSGWLVTRWLIISWTARIIVWTLAMGWSAVVGFSRIYLGVHYISDVLAGWLLGTAWGAVVVLVGTWWDSTWRASAAKPSSSGRMQ</sequence>
<evidence type="ECO:0000256" key="2">
    <source>
        <dbReference type="ARBA" id="ARBA00022475"/>
    </source>
</evidence>
<feature type="transmembrane region" description="Helical" evidence="7">
    <location>
        <begin position="227"/>
        <end position="249"/>
    </location>
</feature>
<dbReference type="PANTHER" id="PTHR14969">
    <property type="entry name" value="SPHINGOSINE-1-PHOSPHATE PHOSPHOHYDROLASE"/>
    <property type="match status" value="1"/>
</dbReference>
<feature type="transmembrane region" description="Helical" evidence="7">
    <location>
        <begin position="183"/>
        <end position="207"/>
    </location>
</feature>
<dbReference type="SMART" id="SM00014">
    <property type="entry name" value="acidPPc"/>
    <property type="match status" value="1"/>
</dbReference>
<dbReference type="Proteomes" id="UP000268285">
    <property type="component" value="Unassembled WGS sequence"/>
</dbReference>
<feature type="transmembrane region" description="Helical" evidence="7">
    <location>
        <begin position="256"/>
        <end position="278"/>
    </location>
</feature>
<evidence type="ECO:0000256" key="3">
    <source>
        <dbReference type="ARBA" id="ARBA00022692"/>
    </source>
</evidence>